<comment type="similarity">
    <text evidence="1">Belongs to the peptidase C40 family.</text>
</comment>
<evidence type="ECO:0000256" key="4">
    <source>
        <dbReference type="ARBA" id="ARBA00022801"/>
    </source>
</evidence>
<dbReference type="InterPro" id="IPR038765">
    <property type="entry name" value="Papain-like_cys_pep_sf"/>
</dbReference>
<reference evidence="8 10" key="3">
    <citation type="submission" date="2019-07" db="EMBL/GenBank/DDBJ databases">
        <title>Active sludge and wastewater microbial communities from Klosterneuburg, Austria.</title>
        <authorList>
            <person name="Wagner M."/>
        </authorList>
    </citation>
    <scope>NUCLEOTIDE SEQUENCE [LARGE SCALE GENOMIC DNA]</scope>
    <source>
        <strain evidence="8 10">Nm2</strain>
    </source>
</reference>
<keyword evidence="4 7" id="KW-0378">Hydrolase</keyword>
<evidence type="ECO:0000313" key="7">
    <source>
        <dbReference type="EMBL" id="AKH38380.1"/>
    </source>
</evidence>
<dbReference type="PROSITE" id="PS51257">
    <property type="entry name" value="PROKAR_LIPOPROTEIN"/>
    <property type="match status" value="1"/>
</dbReference>
<organism evidence="7 9">
    <name type="scientific">Nitrosomonas communis</name>
    <dbReference type="NCBI Taxonomy" id="44574"/>
    <lineage>
        <taxon>Bacteria</taxon>
        <taxon>Pseudomonadati</taxon>
        <taxon>Pseudomonadota</taxon>
        <taxon>Betaproteobacteria</taxon>
        <taxon>Nitrosomonadales</taxon>
        <taxon>Nitrosomonadaceae</taxon>
        <taxon>Nitrosomonas</taxon>
    </lineage>
</organism>
<dbReference type="InterPro" id="IPR052062">
    <property type="entry name" value="Murein_DD/LD_carboxypeptidase"/>
</dbReference>
<reference evidence="9" key="1">
    <citation type="submission" date="2015-05" db="EMBL/GenBank/DDBJ databases">
        <title>Draft genome of Nitrosomonas communis strain Nm2.</title>
        <authorList>
            <person name="Kozlowski J.A."/>
            <person name="Kits K.D."/>
            <person name="Stein L.Y."/>
        </authorList>
    </citation>
    <scope>NUCLEOTIDE SEQUENCE [LARGE SCALE GENOMIC DNA]</scope>
    <source>
        <strain evidence="9">Nm2</strain>
    </source>
</reference>
<dbReference type="PANTHER" id="PTHR47360:SF1">
    <property type="entry name" value="ENDOPEPTIDASE NLPC-RELATED"/>
    <property type="match status" value="1"/>
</dbReference>
<dbReference type="OrthoDB" id="9807055at2"/>
<dbReference type="AlphaFoldDB" id="A0A0F7KCW3"/>
<evidence type="ECO:0000256" key="1">
    <source>
        <dbReference type="ARBA" id="ARBA00007074"/>
    </source>
</evidence>
<accession>A0A0F7KCW3</accession>
<keyword evidence="5" id="KW-0788">Thiol protease</keyword>
<name>A0A0F7KCW3_9PROT</name>
<dbReference type="EMBL" id="VNHT01000015">
    <property type="protein sequence ID" value="TYP90123.1"/>
    <property type="molecule type" value="Genomic_DNA"/>
</dbReference>
<evidence type="ECO:0000313" key="8">
    <source>
        <dbReference type="EMBL" id="TYP90123.1"/>
    </source>
</evidence>
<dbReference type="EMBL" id="CP011451">
    <property type="protein sequence ID" value="AKH38380.1"/>
    <property type="molecule type" value="Genomic_DNA"/>
</dbReference>
<dbReference type="GO" id="GO:0008234">
    <property type="term" value="F:cysteine-type peptidase activity"/>
    <property type="evidence" value="ECO:0007669"/>
    <property type="project" value="UniProtKB-KW"/>
</dbReference>
<dbReference type="Pfam" id="PF00877">
    <property type="entry name" value="NLPC_P60"/>
    <property type="match status" value="1"/>
</dbReference>
<dbReference type="Gene3D" id="3.90.1720.10">
    <property type="entry name" value="endopeptidase domain like (from Nostoc punctiforme)"/>
    <property type="match status" value="1"/>
</dbReference>
<dbReference type="PATRIC" id="fig|44574.3.peg.2948"/>
<dbReference type="GO" id="GO:0006508">
    <property type="term" value="P:proteolysis"/>
    <property type="evidence" value="ECO:0007669"/>
    <property type="project" value="UniProtKB-KW"/>
</dbReference>
<dbReference type="KEGG" id="nco:AAW31_12145"/>
<dbReference type="SUPFAM" id="SSF54001">
    <property type="entry name" value="Cysteine proteinases"/>
    <property type="match status" value="1"/>
</dbReference>
<sequence>MSDKNIVILFIYACLVTGCGSIGKKEANFNRQPSHIQNDDKINSHSVKNILYENYKKWQGVRYQLGGLSQDGIDCSGFVHIVYKKGLGKELPRTATQQSRLGKIISKNDLKPGDLIFFRTNKRSNHVGIYLENRKFIHASRSRGVTISRLDDRYWKSTYWKSVRI</sequence>
<evidence type="ECO:0000313" key="9">
    <source>
        <dbReference type="Proteomes" id="UP000034156"/>
    </source>
</evidence>
<evidence type="ECO:0000313" key="10">
    <source>
        <dbReference type="Proteomes" id="UP000324176"/>
    </source>
</evidence>
<evidence type="ECO:0000256" key="3">
    <source>
        <dbReference type="ARBA" id="ARBA00022729"/>
    </source>
</evidence>
<reference evidence="7 9" key="2">
    <citation type="journal article" date="2016" name="Genome Announc.">
        <title>Genome Sequence of Nitrosomonas communis Strain Nm2, a Mesophilic Ammonia-Oxidizing Bacterium Isolated from Mediterranean Soil.</title>
        <authorList>
            <person name="Kozlowski J.A."/>
            <person name="Kits K.D."/>
            <person name="Stein L.Y."/>
        </authorList>
    </citation>
    <scope>NUCLEOTIDE SEQUENCE [LARGE SCALE GENOMIC DNA]</scope>
    <source>
        <strain evidence="7 9">Nm2</strain>
    </source>
</reference>
<keyword evidence="8" id="KW-0449">Lipoprotein</keyword>
<dbReference type="Proteomes" id="UP000324176">
    <property type="component" value="Unassembled WGS sequence"/>
</dbReference>
<keyword evidence="2" id="KW-0645">Protease</keyword>
<keyword evidence="3" id="KW-0732">Signal</keyword>
<keyword evidence="9" id="KW-1185">Reference proteome</keyword>
<feature type="domain" description="NlpC/P60" evidence="6">
    <location>
        <begin position="45"/>
        <end position="165"/>
    </location>
</feature>
<protein>
    <submittedName>
        <fullName evidence="7">Glycoside hydrolase</fullName>
    </submittedName>
    <submittedName>
        <fullName evidence="8">Lipoprotein Spr/probable lipoprotein NlpC</fullName>
    </submittedName>
</protein>
<evidence type="ECO:0000256" key="2">
    <source>
        <dbReference type="ARBA" id="ARBA00022670"/>
    </source>
</evidence>
<evidence type="ECO:0000256" key="5">
    <source>
        <dbReference type="ARBA" id="ARBA00022807"/>
    </source>
</evidence>
<dbReference type="InterPro" id="IPR000064">
    <property type="entry name" value="NLP_P60_dom"/>
</dbReference>
<evidence type="ECO:0000259" key="6">
    <source>
        <dbReference type="PROSITE" id="PS51935"/>
    </source>
</evidence>
<dbReference type="Proteomes" id="UP000034156">
    <property type="component" value="Chromosome"/>
</dbReference>
<dbReference type="PROSITE" id="PS51935">
    <property type="entry name" value="NLPC_P60"/>
    <property type="match status" value="1"/>
</dbReference>
<gene>
    <name evidence="7" type="ORF">AAW31_12145</name>
    <name evidence="8" type="ORF">BCL69_101560</name>
</gene>
<dbReference type="PANTHER" id="PTHR47360">
    <property type="entry name" value="MUREIN DD-ENDOPEPTIDASE MEPS/MUREIN LD-CARBOXYPEPTIDASE"/>
    <property type="match status" value="1"/>
</dbReference>
<proteinExistence type="inferred from homology"/>
<dbReference type="RefSeq" id="WP_046850428.1">
    <property type="nucleotide sequence ID" value="NZ_CBDIPD010000079.1"/>
</dbReference>